<dbReference type="AlphaFoldDB" id="A0A931EYE1"/>
<feature type="region of interest" description="Disordered" evidence="1">
    <location>
        <begin position="1"/>
        <end position="57"/>
    </location>
</feature>
<dbReference type="RefSeq" id="WP_195895374.1">
    <property type="nucleotide sequence ID" value="NZ_JADOGI010000027.1"/>
</dbReference>
<organism evidence="2 3">
    <name type="scientific">Nonomuraea cypriaca</name>
    <dbReference type="NCBI Taxonomy" id="1187855"/>
    <lineage>
        <taxon>Bacteria</taxon>
        <taxon>Bacillati</taxon>
        <taxon>Actinomycetota</taxon>
        <taxon>Actinomycetes</taxon>
        <taxon>Streptosporangiales</taxon>
        <taxon>Streptosporangiaceae</taxon>
        <taxon>Nonomuraea</taxon>
    </lineage>
</organism>
<dbReference type="Proteomes" id="UP000605361">
    <property type="component" value="Unassembled WGS sequence"/>
</dbReference>
<keyword evidence="3" id="KW-1185">Reference proteome</keyword>
<sequence>MRPVEIGLPDGRERSPEAGGPPRAIASSTPAEGLRRLGDIPDTPALPDGGGVTEEEV</sequence>
<reference evidence="2" key="1">
    <citation type="submission" date="2020-11" db="EMBL/GenBank/DDBJ databases">
        <title>Whole-genome analyses of Nonomuraea sp. K274.</title>
        <authorList>
            <person name="Veyisoglu A."/>
        </authorList>
    </citation>
    <scope>NUCLEOTIDE SEQUENCE</scope>
    <source>
        <strain evidence="2">K274</strain>
    </source>
</reference>
<comment type="caution">
    <text evidence="2">The sequence shown here is derived from an EMBL/GenBank/DDBJ whole genome shotgun (WGS) entry which is preliminary data.</text>
</comment>
<proteinExistence type="predicted"/>
<gene>
    <name evidence="2" type="ORF">ITP53_11695</name>
</gene>
<evidence type="ECO:0000313" key="2">
    <source>
        <dbReference type="EMBL" id="MBF8186397.1"/>
    </source>
</evidence>
<name>A0A931EYE1_9ACTN</name>
<accession>A0A931EYE1</accession>
<dbReference type="EMBL" id="JADOGI010000027">
    <property type="protein sequence ID" value="MBF8186397.1"/>
    <property type="molecule type" value="Genomic_DNA"/>
</dbReference>
<evidence type="ECO:0000313" key="3">
    <source>
        <dbReference type="Proteomes" id="UP000605361"/>
    </source>
</evidence>
<evidence type="ECO:0000256" key="1">
    <source>
        <dbReference type="SAM" id="MobiDB-lite"/>
    </source>
</evidence>
<protein>
    <submittedName>
        <fullName evidence="2">Uncharacterized protein</fullName>
    </submittedName>
</protein>
<feature type="compositionally biased region" description="Gly residues" evidence="1">
    <location>
        <begin position="48"/>
        <end position="57"/>
    </location>
</feature>